<dbReference type="InterPro" id="IPR013221">
    <property type="entry name" value="Mur_ligase_cen"/>
</dbReference>
<name>A0A417YPP6_9BACI</name>
<dbReference type="Pfam" id="PF18921">
    <property type="entry name" value="Cyanophycin_syn"/>
    <property type="match status" value="1"/>
</dbReference>
<sequence>MKIIRVRYLKGPNYFSYKPTMWIELDLEELEFSPSNTLSGFNEALLKTLPSLRSHTCSLGYEGGFVERLEEGTWMGHILEHIAIDLQYLAGIKVKRGKTITGGKKGIYFVTYDYREPKSGFYAFQAAKEIVEKILDGAPYVDSSTYIHEIENLYFTNKLGPSTEAIYNAAFAKGIPVERVGTDSLVRIGTGRRQKHVQATITSQTPYMAVENSCDKQVTKSILSSVGVPVPEGETASSYEEVFGVAERVGFPVVMKPLNGNQGRGVFTNIKSREELFSILHCMENKETEIIVERYYQGNDYRLLMVDGKLIAASMRVPPFVIGNGHESIRKLIEVENKNPLRGDGHEKPMTKIPLNSTITCHLEKSNLTLESIPEPGSVIQVAGNANLSTGGLAIDVTDEIHPTIREMASLAAQSIGLDVAGVDLICPDISVPLDRSKSAVIEVNAAPGIRMHHYPAKGKPRDVGNAIVDYLFKTREEAAIPIIAITGTNGKTTTTRMIKHFLERDGYHVGMTNSDGVYIGSRVIDEGDCSGPISARKILANPEVDAAVLETARGGILREGLAFRECDVGIVTNVSEDHLGLDGIEDFKQLVKLKRLIPEVVRQDGVCVLNADDPEVVQMAAHTRGRIVYTSLFHTNHHVQGAVERGWTVWYLDEDNWITCIKEGKKMKLLPAKDIPVTIEGKARHNIANLLQALAAASSQGVEIEVLKEKALTFKPDHEQSRGRFNTFELDGRLIIIDYAHNIAGLNAFFDTAKHFRKGTTTTVLSAPGDRQDHEIREMARMAVKNTDGLVIREDQDLRGRAPYETASMMHAAALKEIGGSGKQLSIITDELKAYYYAWNCSHPGDSLFFLYEKYSVVSGFLSQISSQKNMGAKKII</sequence>
<evidence type="ECO:0000256" key="2">
    <source>
        <dbReference type="ARBA" id="ARBA00004752"/>
    </source>
</evidence>
<evidence type="ECO:0000256" key="13">
    <source>
        <dbReference type="ARBA" id="ARBA00048425"/>
    </source>
</evidence>
<dbReference type="EMBL" id="QWEG01000013">
    <property type="protein sequence ID" value="RHW35667.1"/>
    <property type="molecule type" value="Genomic_DNA"/>
</dbReference>
<dbReference type="SUPFAM" id="SSF53244">
    <property type="entry name" value="MurD-like peptide ligases, peptide-binding domain"/>
    <property type="match status" value="1"/>
</dbReference>
<dbReference type="GO" id="GO:0071161">
    <property type="term" value="F:cyanophycin synthetase activity (L-arginine-adding)"/>
    <property type="evidence" value="ECO:0007669"/>
    <property type="project" value="UniProtKB-EC"/>
</dbReference>
<dbReference type="Gene3D" id="3.40.1190.10">
    <property type="entry name" value="Mur-like, catalytic domain"/>
    <property type="match status" value="1"/>
</dbReference>
<comment type="similarity">
    <text evidence="3">In the C-terminal section; belongs to the MurCDEF family.</text>
</comment>
<keyword evidence="9 14" id="KW-0547">Nucleotide-binding</keyword>
<dbReference type="Pfam" id="PF02875">
    <property type="entry name" value="Mur_ligase_C"/>
    <property type="match status" value="1"/>
</dbReference>
<dbReference type="Proteomes" id="UP000284416">
    <property type="component" value="Unassembled WGS sequence"/>
</dbReference>
<dbReference type="GO" id="GO:0005524">
    <property type="term" value="F:ATP binding"/>
    <property type="evidence" value="ECO:0007669"/>
    <property type="project" value="UniProtKB-UniRule"/>
</dbReference>
<evidence type="ECO:0000259" key="15">
    <source>
        <dbReference type="PROSITE" id="PS50975"/>
    </source>
</evidence>
<comment type="function">
    <text evidence="1">Catalyzes the ATP-dependent polymerization of arginine and aspartate to multi-L-arginyl-poly-L-aspartic acid (cyanophycin; a water-insoluble reserve polymer).</text>
</comment>
<dbReference type="GO" id="GO:0071160">
    <property type="term" value="F:cyanophycin synthetase activity (L-aspartate-adding)"/>
    <property type="evidence" value="ECO:0007669"/>
    <property type="project" value="UniProtKB-EC"/>
</dbReference>
<dbReference type="EC" id="6.3.2.29" evidence="6"/>
<evidence type="ECO:0000256" key="1">
    <source>
        <dbReference type="ARBA" id="ARBA00003184"/>
    </source>
</evidence>
<comment type="subunit">
    <text evidence="4">Homodimer.</text>
</comment>
<dbReference type="InterPro" id="IPR011761">
    <property type="entry name" value="ATP-grasp"/>
</dbReference>
<dbReference type="Pfam" id="PF08245">
    <property type="entry name" value="Mur_ligase_M"/>
    <property type="match status" value="1"/>
</dbReference>
<dbReference type="SUPFAM" id="SSF56059">
    <property type="entry name" value="Glutathione synthetase ATP-binding domain-like"/>
    <property type="match status" value="1"/>
</dbReference>
<dbReference type="InterPro" id="IPR036565">
    <property type="entry name" value="Mur-like_cat_sf"/>
</dbReference>
<dbReference type="GO" id="GO:0004363">
    <property type="term" value="F:glutathione synthase activity"/>
    <property type="evidence" value="ECO:0007669"/>
    <property type="project" value="InterPro"/>
</dbReference>
<dbReference type="Gene3D" id="3.30.1490.20">
    <property type="entry name" value="ATP-grasp fold, A domain"/>
    <property type="match status" value="1"/>
</dbReference>
<dbReference type="InterPro" id="IPR036615">
    <property type="entry name" value="Mur_ligase_C_dom_sf"/>
</dbReference>
<evidence type="ECO:0000256" key="11">
    <source>
        <dbReference type="ARBA" id="ARBA00031353"/>
    </source>
</evidence>
<evidence type="ECO:0000256" key="6">
    <source>
        <dbReference type="ARBA" id="ARBA00013005"/>
    </source>
</evidence>
<evidence type="ECO:0000256" key="9">
    <source>
        <dbReference type="ARBA" id="ARBA00022741"/>
    </source>
</evidence>
<dbReference type="Gene3D" id="3.30.470.20">
    <property type="entry name" value="ATP-grasp fold, B domain"/>
    <property type="match status" value="1"/>
</dbReference>
<organism evidence="16 17">
    <name type="scientific">Neobacillus notoginsengisoli</name>
    <dbReference type="NCBI Taxonomy" id="1578198"/>
    <lineage>
        <taxon>Bacteria</taxon>
        <taxon>Bacillati</taxon>
        <taxon>Bacillota</taxon>
        <taxon>Bacilli</taxon>
        <taxon>Bacillales</taxon>
        <taxon>Bacillaceae</taxon>
        <taxon>Neobacillus</taxon>
    </lineage>
</organism>
<evidence type="ECO:0000256" key="4">
    <source>
        <dbReference type="ARBA" id="ARBA00011738"/>
    </source>
</evidence>
<dbReference type="InterPro" id="IPR044019">
    <property type="entry name" value="Cyanophycin_syn_N"/>
</dbReference>
<evidence type="ECO:0000256" key="14">
    <source>
        <dbReference type="PROSITE-ProRule" id="PRU00409"/>
    </source>
</evidence>
<evidence type="ECO:0000256" key="10">
    <source>
        <dbReference type="ARBA" id="ARBA00022840"/>
    </source>
</evidence>
<keyword evidence="17" id="KW-1185">Reference proteome</keyword>
<dbReference type="GO" id="GO:0046872">
    <property type="term" value="F:metal ion binding"/>
    <property type="evidence" value="ECO:0007669"/>
    <property type="project" value="InterPro"/>
</dbReference>
<gene>
    <name evidence="16" type="primary">cphA</name>
    <name evidence="16" type="ORF">D1B31_18650</name>
</gene>
<evidence type="ECO:0000256" key="8">
    <source>
        <dbReference type="ARBA" id="ARBA00022598"/>
    </source>
</evidence>
<comment type="catalytic activity">
    <reaction evidence="12">
        <text>[L-4-(L-arginin-2-N-yl)aspartate](n)-L-aspartate + L-arginine + ATP = [L-4-(L-arginin-2-N-yl)aspartate](n+1) + ADP + phosphate + H(+)</text>
        <dbReference type="Rhea" id="RHEA:23888"/>
        <dbReference type="Rhea" id="RHEA-COMP:13732"/>
        <dbReference type="Rhea" id="RHEA-COMP:13733"/>
        <dbReference type="ChEBI" id="CHEBI:15378"/>
        <dbReference type="ChEBI" id="CHEBI:30616"/>
        <dbReference type="ChEBI" id="CHEBI:32682"/>
        <dbReference type="ChEBI" id="CHEBI:43474"/>
        <dbReference type="ChEBI" id="CHEBI:137986"/>
        <dbReference type="ChEBI" id="CHEBI:137990"/>
        <dbReference type="ChEBI" id="CHEBI:456216"/>
        <dbReference type="EC" id="6.3.2.30"/>
    </reaction>
</comment>
<dbReference type="Pfam" id="PF02955">
    <property type="entry name" value="GSH-S_ATP"/>
    <property type="match status" value="1"/>
</dbReference>
<evidence type="ECO:0000313" key="16">
    <source>
        <dbReference type="EMBL" id="RHW35667.1"/>
    </source>
</evidence>
<dbReference type="PROSITE" id="PS50975">
    <property type="entry name" value="ATP_GRASP"/>
    <property type="match status" value="1"/>
</dbReference>
<comment type="catalytic activity">
    <reaction evidence="13">
        <text>[L-4-(L-arginin-2-N-yl)aspartate](n) + L-aspartate + ATP = [L-4-(L-arginin-2-N-yl)aspartate](n)-L-aspartate + ADP + phosphate + H(+)</text>
        <dbReference type="Rhea" id="RHEA:13277"/>
        <dbReference type="Rhea" id="RHEA-COMP:13728"/>
        <dbReference type="Rhea" id="RHEA-COMP:13733"/>
        <dbReference type="ChEBI" id="CHEBI:15378"/>
        <dbReference type="ChEBI" id="CHEBI:29991"/>
        <dbReference type="ChEBI" id="CHEBI:30616"/>
        <dbReference type="ChEBI" id="CHEBI:43474"/>
        <dbReference type="ChEBI" id="CHEBI:137986"/>
        <dbReference type="ChEBI" id="CHEBI:137990"/>
        <dbReference type="ChEBI" id="CHEBI:456216"/>
        <dbReference type="EC" id="6.3.2.29"/>
    </reaction>
</comment>
<dbReference type="Gene3D" id="3.90.190.20">
    <property type="entry name" value="Mur ligase, C-terminal domain"/>
    <property type="match status" value="1"/>
</dbReference>
<feature type="domain" description="ATP-grasp" evidence="15">
    <location>
        <begin position="220"/>
        <end position="473"/>
    </location>
</feature>
<dbReference type="PANTHER" id="PTHR23135:SF18">
    <property type="entry name" value="CYANOPHYCIN SYNTHETASE"/>
    <property type="match status" value="1"/>
</dbReference>
<reference evidence="16 17" key="1">
    <citation type="journal article" date="2017" name="Int. J. Syst. Evol. Microbiol.">
        <title>Bacillus notoginsengisoli sp. nov., a novel bacterium isolated from the rhizosphere of Panax notoginseng.</title>
        <authorList>
            <person name="Zhang M.Y."/>
            <person name="Cheng J."/>
            <person name="Cai Y."/>
            <person name="Zhang T.Y."/>
            <person name="Wu Y.Y."/>
            <person name="Manikprabhu D."/>
            <person name="Li W.J."/>
            <person name="Zhang Y.X."/>
        </authorList>
    </citation>
    <scope>NUCLEOTIDE SEQUENCE [LARGE SCALE GENOMIC DNA]</scope>
    <source>
        <strain evidence="16 17">JCM 30743</strain>
    </source>
</reference>
<dbReference type="SUPFAM" id="SSF53623">
    <property type="entry name" value="MurD-like peptide ligases, catalytic domain"/>
    <property type="match status" value="1"/>
</dbReference>
<dbReference type="PANTHER" id="PTHR23135">
    <property type="entry name" value="MUR LIGASE FAMILY MEMBER"/>
    <property type="match status" value="1"/>
</dbReference>
<dbReference type="RefSeq" id="WP_118923251.1">
    <property type="nucleotide sequence ID" value="NZ_QWEG01000013.1"/>
</dbReference>
<comment type="pathway">
    <text evidence="2">Cell wall biogenesis; peptidoglycan biosynthesis.</text>
</comment>
<dbReference type="InterPro" id="IPR004101">
    <property type="entry name" value="Mur_ligase_C"/>
</dbReference>
<dbReference type="InterPro" id="IPR013815">
    <property type="entry name" value="ATP_grasp_subdomain_1"/>
</dbReference>
<accession>A0A417YPP6</accession>
<evidence type="ECO:0000256" key="12">
    <source>
        <dbReference type="ARBA" id="ARBA00048094"/>
    </source>
</evidence>
<keyword evidence="8 16" id="KW-0436">Ligase</keyword>
<evidence type="ECO:0000256" key="3">
    <source>
        <dbReference type="ARBA" id="ARBA00009060"/>
    </source>
</evidence>
<dbReference type="AlphaFoldDB" id="A0A417YPP6"/>
<evidence type="ECO:0000313" key="17">
    <source>
        <dbReference type="Proteomes" id="UP000284416"/>
    </source>
</evidence>
<dbReference type="NCBIfam" id="NF010623">
    <property type="entry name" value="PRK14016.1"/>
    <property type="match status" value="1"/>
</dbReference>
<dbReference type="EC" id="6.3.2.30" evidence="5"/>
<dbReference type="InterPro" id="IPR011810">
    <property type="entry name" value="Cya_phycin_syn"/>
</dbReference>
<protein>
    <recommendedName>
        <fullName evidence="7">Cyanophycin synthetase</fullName>
        <ecNumber evidence="6">6.3.2.29</ecNumber>
        <ecNumber evidence="5">6.3.2.30</ecNumber>
    </recommendedName>
    <alternativeName>
        <fullName evidence="11">Cyanophycin synthase</fullName>
    </alternativeName>
</protein>
<evidence type="ECO:0000256" key="7">
    <source>
        <dbReference type="ARBA" id="ARBA00022036"/>
    </source>
</evidence>
<keyword evidence="10 14" id="KW-0067">ATP-binding</keyword>
<dbReference type="OrthoDB" id="9803907at2"/>
<dbReference type="InterPro" id="IPR004218">
    <property type="entry name" value="GSHS_ATP-bd"/>
</dbReference>
<dbReference type="NCBIfam" id="TIGR02068">
    <property type="entry name" value="cya_phycin_syn"/>
    <property type="match status" value="1"/>
</dbReference>
<comment type="caution">
    <text evidence="16">The sequence shown here is derived from an EMBL/GenBank/DDBJ whole genome shotgun (WGS) entry which is preliminary data.</text>
</comment>
<proteinExistence type="inferred from homology"/>
<evidence type="ECO:0000256" key="5">
    <source>
        <dbReference type="ARBA" id="ARBA00012968"/>
    </source>
</evidence>